<dbReference type="Proteomes" id="UP001321582">
    <property type="component" value="Chromosome"/>
</dbReference>
<gene>
    <name evidence="3" type="ORF">HLVA_19870</name>
</gene>
<dbReference type="Gene3D" id="3.40.50.11350">
    <property type="match status" value="1"/>
</dbReference>
<proteinExistence type="predicted"/>
<evidence type="ECO:0000256" key="2">
    <source>
        <dbReference type="ARBA" id="ARBA00022679"/>
    </source>
</evidence>
<reference evidence="3 4" key="1">
    <citation type="submission" date="2022-11" db="EMBL/GenBank/DDBJ databases">
        <title>Haliovirga abyssi gen. nov., sp. nov., a mesophilic fermentative bacterium isolated from the Iheya North hydrothermal field and the proposal of Haliovirgaceae fam. nov.</title>
        <authorList>
            <person name="Miyazaki U."/>
            <person name="Tame A."/>
            <person name="Miyazaki J."/>
            <person name="Takai K."/>
            <person name="Sawayama S."/>
            <person name="Kitajima M."/>
            <person name="Okamoto A."/>
            <person name="Nakagawa S."/>
        </authorList>
    </citation>
    <scope>NUCLEOTIDE SEQUENCE [LARGE SCALE GENOMIC DNA]</scope>
    <source>
        <strain evidence="3 4">IC12</strain>
    </source>
</reference>
<dbReference type="EMBL" id="AP027059">
    <property type="protein sequence ID" value="BDU51418.1"/>
    <property type="molecule type" value="Genomic_DNA"/>
</dbReference>
<dbReference type="CDD" id="cd11301">
    <property type="entry name" value="Fut1_Fut2_like"/>
    <property type="match status" value="1"/>
</dbReference>
<dbReference type="GO" id="GO:0016020">
    <property type="term" value="C:membrane"/>
    <property type="evidence" value="ECO:0007669"/>
    <property type="project" value="InterPro"/>
</dbReference>
<keyword evidence="1" id="KW-0328">Glycosyltransferase</keyword>
<evidence type="ECO:0000313" key="3">
    <source>
        <dbReference type="EMBL" id="BDU51418.1"/>
    </source>
</evidence>
<dbReference type="Pfam" id="PF01531">
    <property type="entry name" value="Glyco_transf_11"/>
    <property type="match status" value="1"/>
</dbReference>
<dbReference type="GO" id="GO:0008107">
    <property type="term" value="F:galactoside 2-alpha-L-fucosyltransferase activity"/>
    <property type="evidence" value="ECO:0007669"/>
    <property type="project" value="InterPro"/>
</dbReference>
<dbReference type="GO" id="GO:0005975">
    <property type="term" value="P:carbohydrate metabolic process"/>
    <property type="evidence" value="ECO:0007669"/>
    <property type="project" value="InterPro"/>
</dbReference>
<name>A0AAU9DS36_9FUSO</name>
<protein>
    <submittedName>
        <fullName evidence="3">Alpha-1,2-fucosyltransferase</fullName>
    </submittedName>
</protein>
<dbReference type="RefSeq" id="WP_307904309.1">
    <property type="nucleotide sequence ID" value="NZ_AP027059.1"/>
</dbReference>
<evidence type="ECO:0000313" key="4">
    <source>
        <dbReference type="Proteomes" id="UP001321582"/>
    </source>
</evidence>
<keyword evidence="4" id="KW-1185">Reference proteome</keyword>
<dbReference type="AlphaFoldDB" id="A0AAU9DS36"/>
<dbReference type="InterPro" id="IPR002516">
    <property type="entry name" value="Glyco_trans_11"/>
</dbReference>
<evidence type="ECO:0000256" key="1">
    <source>
        <dbReference type="ARBA" id="ARBA00022676"/>
    </source>
</evidence>
<sequence>MKVVEIIGGLGNQMFQYAFYLSLREKYGSENVALYLDRFKEVKDNNGYELERIFKIKESMISNEKVKKYIDREQNIFSKIRRKIFGVKKSYINEGEDFLYKENVYRAEKKEEILFYSGLWQSSKYFEGIEDIVRNKFEFPKIDGRDIKNNEVLIKIKNSNSVSIHIRRGDYYSNPKYKRILGNICDKNYYENAIKIISKKIENPIFFIFSDEINWVKENINFNNKEIYFIEWNKGFESYKDMYLMSQCKNNIIANSTFSWWVAWLNKNPDKIVIAPNKWFNDYKKIDIVSEGWVKL</sequence>
<dbReference type="KEGG" id="haby:HLVA_19870"/>
<dbReference type="PANTHER" id="PTHR11927">
    <property type="entry name" value="GALACTOSIDE 2-L-FUCOSYLTRANSFERASE"/>
    <property type="match status" value="1"/>
</dbReference>
<organism evidence="3 4">
    <name type="scientific">Haliovirga abyssi</name>
    <dbReference type="NCBI Taxonomy" id="2996794"/>
    <lineage>
        <taxon>Bacteria</taxon>
        <taxon>Fusobacteriati</taxon>
        <taxon>Fusobacteriota</taxon>
        <taxon>Fusobacteriia</taxon>
        <taxon>Fusobacteriales</taxon>
        <taxon>Haliovirgaceae</taxon>
        <taxon>Haliovirga</taxon>
    </lineage>
</organism>
<accession>A0AAU9DS36</accession>
<dbReference type="PANTHER" id="PTHR11927:SF9">
    <property type="entry name" value="L-FUCOSYLTRANSFERASE"/>
    <property type="match status" value="1"/>
</dbReference>
<keyword evidence="2" id="KW-0808">Transferase</keyword>